<dbReference type="EMBL" id="FXZC01000008">
    <property type="protein sequence ID" value="SMX96834.1"/>
    <property type="molecule type" value="Genomic_DNA"/>
</dbReference>
<evidence type="ECO:0000256" key="7">
    <source>
        <dbReference type="ARBA" id="ARBA00023014"/>
    </source>
</evidence>
<dbReference type="GO" id="GO:0051536">
    <property type="term" value="F:iron-sulfur cluster binding"/>
    <property type="evidence" value="ECO:0007669"/>
    <property type="project" value="UniProtKB-KW"/>
</dbReference>
<comment type="similarity">
    <text evidence="2">Belongs to the class-V pyridoxal-phosphate-dependent aminotransferase family. NifS/IscS subfamily.</text>
</comment>
<evidence type="ECO:0000256" key="6">
    <source>
        <dbReference type="ARBA" id="ARBA00023004"/>
    </source>
</evidence>
<dbReference type="Gene3D" id="1.10.260.50">
    <property type="match status" value="1"/>
</dbReference>
<evidence type="ECO:0000256" key="1">
    <source>
        <dbReference type="ARBA" id="ARBA00001933"/>
    </source>
</evidence>
<dbReference type="GO" id="GO:0031071">
    <property type="term" value="F:cysteine desulfurase activity"/>
    <property type="evidence" value="ECO:0007669"/>
    <property type="project" value="UniProtKB-EC"/>
</dbReference>
<accession>A0A2H1KBB4</accession>
<evidence type="ECO:0000256" key="2">
    <source>
        <dbReference type="ARBA" id="ARBA00006490"/>
    </source>
</evidence>
<keyword evidence="3 10" id="KW-0808">Transferase</keyword>
<evidence type="ECO:0000313" key="10">
    <source>
        <dbReference type="EMBL" id="SMX96834.1"/>
    </source>
</evidence>
<keyword evidence="7" id="KW-0411">Iron-sulfur</keyword>
<dbReference type="InterPro" id="IPR015421">
    <property type="entry name" value="PyrdxlP-dep_Trfase_major"/>
</dbReference>
<dbReference type="PANTHER" id="PTHR11601">
    <property type="entry name" value="CYSTEINE DESULFURYLASE FAMILY MEMBER"/>
    <property type="match status" value="1"/>
</dbReference>
<dbReference type="InterPro" id="IPR016454">
    <property type="entry name" value="Cysteine_dSase"/>
</dbReference>
<comment type="catalytic activity">
    <reaction evidence="8">
        <text>(sulfur carrier)-H + L-cysteine = (sulfur carrier)-SH + L-alanine</text>
        <dbReference type="Rhea" id="RHEA:43892"/>
        <dbReference type="Rhea" id="RHEA-COMP:14737"/>
        <dbReference type="Rhea" id="RHEA-COMP:14739"/>
        <dbReference type="ChEBI" id="CHEBI:29917"/>
        <dbReference type="ChEBI" id="CHEBI:35235"/>
        <dbReference type="ChEBI" id="CHEBI:57972"/>
        <dbReference type="ChEBI" id="CHEBI:64428"/>
        <dbReference type="EC" id="2.8.1.7"/>
    </reaction>
</comment>
<dbReference type="PANTHER" id="PTHR11601:SF34">
    <property type="entry name" value="CYSTEINE DESULFURASE"/>
    <property type="match status" value="1"/>
</dbReference>
<evidence type="ECO:0000256" key="4">
    <source>
        <dbReference type="ARBA" id="ARBA00022723"/>
    </source>
</evidence>
<dbReference type="SUPFAM" id="SSF53383">
    <property type="entry name" value="PLP-dependent transferases"/>
    <property type="match status" value="1"/>
</dbReference>
<proteinExistence type="inferred from homology"/>
<dbReference type="Gene3D" id="3.40.640.10">
    <property type="entry name" value="Type I PLP-dependent aspartate aminotransferase-like (Major domain)"/>
    <property type="match status" value="1"/>
</dbReference>
<keyword evidence="5" id="KW-0663">Pyridoxal phosphate</keyword>
<dbReference type="Pfam" id="PF00266">
    <property type="entry name" value="Aminotran_5"/>
    <property type="match status" value="1"/>
</dbReference>
<dbReference type="FunFam" id="3.40.640.10:FF:000084">
    <property type="entry name" value="IscS-like cysteine desulfurase"/>
    <property type="match status" value="1"/>
</dbReference>
<evidence type="ECO:0000313" key="11">
    <source>
        <dbReference type="Proteomes" id="UP000234333"/>
    </source>
</evidence>
<keyword evidence="6" id="KW-0408">Iron</keyword>
<comment type="cofactor">
    <cofactor evidence="1">
        <name>pyridoxal 5'-phosphate</name>
        <dbReference type="ChEBI" id="CHEBI:597326"/>
    </cofactor>
</comment>
<reference evidence="10 11" key="1">
    <citation type="submission" date="2017-03" db="EMBL/GenBank/DDBJ databases">
        <authorList>
            <person name="Afonso C.L."/>
            <person name="Miller P.J."/>
            <person name="Scott M.A."/>
            <person name="Spackman E."/>
            <person name="Goraichik I."/>
            <person name="Dimitrov K.M."/>
            <person name="Suarez D.L."/>
            <person name="Swayne D.E."/>
        </authorList>
    </citation>
    <scope>NUCLEOTIDE SEQUENCE [LARGE SCALE GENOMIC DNA]</scope>
    <source>
        <strain evidence="10 11">CIP 102111</strain>
    </source>
</reference>
<dbReference type="InterPro" id="IPR000192">
    <property type="entry name" value="Aminotrans_V_dom"/>
</dbReference>
<feature type="domain" description="Aminotransferase class V" evidence="9">
    <location>
        <begin position="6"/>
        <end position="378"/>
    </location>
</feature>
<dbReference type="Gene3D" id="3.90.1150.10">
    <property type="entry name" value="Aspartate Aminotransferase, domain 1"/>
    <property type="match status" value="1"/>
</dbReference>
<evidence type="ECO:0000256" key="8">
    <source>
        <dbReference type="ARBA" id="ARBA00050776"/>
    </source>
</evidence>
<dbReference type="PIRSF" id="PIRSF005572">
    <property type="entry name" value="NifS"/>
    <property type="match status" value="1"/>
</dbReference>
<evidence type="ECO:0000256" key="5">
    <source>
        <dbReference type="ARBA" id="ARBA00022898"/>
    </source>
</evidence>
<organism evidence="10 11">
    <name type="scientific">Brevibacterium casei CIP 102111</name>
    <dbReference type="NCBI Taxonomy" id="1255625"/>
    <lineage>
        <taxon>Bacteria</taxon>
        <taxon>Bacillati</taxon>
        <taxon>Actinomycetota</taxon>
        <taxon>Actinomycetes</taxon>
        <taxon>Micrococcales</taxon>
        <taxon>Brevibacteriaceae</taxon>
        <taxon>Brevibacterium</taxon>
    </lineage>
</organism>
<dbReference type="AlphaFoldDB" id="A0A2H1KBB4"/>
<evidence type="ECO:0000256" key="3">
    <source>
        <dbReference type="ARBA" id="ARBA00022679"/>
    </source>
</evidence>
<evidence type="ECO:0000259" key="9">
    <source>
        <dbReference type="Pfam" id="PF00266"/>
    </source>
</evidence>
<keyword evidence="4" id="KW-0479">Metal-binding</keyword>
<dbReference type="Proteomes" id="UP000234333">
    <property type="component" value="Unassembled WGS sequence"/>
</dbReference>
<sequence length="406" mass="42037">MVRVPIYLDHAATSPMPQAVLDVYATELSRRANPSALHAVGQAARMRLETARDDIARALGATSSSEVVFTSGGTEADNLAVKGLYLSRNDGSFASPTRPRVLTSAIEHHAILDSVEWLESLGAEVVVLPVDAEGRLDLAAAEAELRRDPERTALVTVMAANNEIGTIQPIAEIGAIARELGIPFHIDAVQALGQIPLDFAGLGASAMTITAHKIGGPVGIGALLLDRTAAPTPVLHGGGQERGVRSGTLDVAGAIAFAAAVDLATADLGARAAGFARLRDRLISGVEETIDGARLSGPRGDGRLPANAHFTFAGCEGDSLLFGLDARGIATSTGSACSAGVSRPSHVLMACGMDEDVARSAQRFSLGHASTEDDVDAVLAVLPEVVEQARRAGMVSATPRWKQESA</sequence>
<protein>
    <submittedName>
        <fullName evidence="10">Cysteine desulfurase</fullName>
        <ecNumber evidence="10">2.8.1.7</ecNumber>
    </submittedName>
</protein>
<name>A0A2H1KBB4_9MICO</name>
<dbReference type="InterPro" id="IPR015422">
    <property type="entry name" value="PyrdxlP-dep_Trfase_small"/>
</dbReference>
<dbReference type="GO" id="GO:0046872">
    <property type="term" value="F:metal ion binding"/>
    <property type="evidence" value="ECO:0007669"/>
    <property type="project" value="UniProtKB-KW"/>
</dbReference>
<dbReference type="EC" id="2.8.1.7" evidence="10"/>
<gene>
    <name evidence="10" type="ORF">BC102111_03082</name>
</gene>
<dbReference type="InterPro" id="IPR015424">
    <property type="entry name" value="PyrdxlP-dep_Trfase"/>
</dbReference>